<sequence length="673" mass="75275">MNINVGSLERKSKGLDEKVKNRMIQKAILIRKLEEKLLELFSKGELYGTVHTCIGQEFTGVIVSEFVEQGDTIFSNHRCHGHFISITNDAKGLISEIYGKATGVCGGRGGSQHLYKEGFYSNGVQGGMVPISAGFSLANKLRCLQKISIVFIGDGTLGEGVLYEVLNIASKWNLPILFVLENNLYAQSTHQSETLAGNICSRAIAFNINTDIGSTQDWEELYFKIEKAVKYVRRDSKPLFFQIDTYRLKAHSKGDDTRDKNEIKHFEDVDPLNHILKKDKDSIKVEKWLAEAEGIVNLAVEFARSSKSPVKEHFVNSNGVNYDIKFQLYNMQNNQKYRMSSAINTAFKYLMEKNNRVLCIGEDVKSPYGGAFKISLGLSDLFPDRVINTPISEAAIVGIATGLAMKGFCPFVEIMFGDFITLAFDQILNHASKFNTMFNDQVHVPLIIRTPMGGGRGYGPTHSQTLEKHFLGIPGLTILAVNNLIEPKVIYETLIENNNNPVLLIENKLLYTKYVRTEPPKGFNCIISNEKYPSIVISPKSGQIDLTLIGYGNLGDLLVDAMEKLFYEHEIISQLICPIQIYPFSIIPFMDIIPKGKFLLLIEEGQQFAGFGSEIIAQIAEYDSSRLLNLKRIGSPNTLIPASKSLETKILPNIESIIQSILEGFYENNNSRT</sequence>
<geneLocation type="plasmid" evidence="8">
    <name>p-ren_Ren-PNG-07113</name>
</geneLocation>
<evidence type="ECO:0000256" key="3">
    <source>
        <dbReference type="ARBA" id="ARBA00023002"/>
    </source>
</evidence>
<dbReference type="SMART" id="SM00861">
    <property type="entry name" value="Transket_pyr"/>
    <property type="match status" value="1"/>
</dbReference>
<keyword evidence="3" id="KW-0560">Oxidoreductase</keyword>
<name>A0A4D6G603_9GAMM</name>
<dbReference type="InterPro" id="IPR029061">
    <property type="entry name" value="THDP-binding"/>
</dbReference>
<dbReference type="CDD" id="cd02000">
    <property type="entry name" value="TPP_E1_PDC_ADC_BCADC"/>
    <property type="match status" value="1"/>
</dbReference>
<dbReference type="Pfam" id="PF02779">
    <property type="entry name" value="Transket_pyr"/>
    <property type="match status" value="1"/>
</dbReference>
<geneLocation type="plasmid" evidence="6">
    <name>p-ren_Ren-Pal-02</name>
</geneLocation>
<dbReference type="Pfam" id="PF00676">
    <property type="entry name" value="E1_dh"/>
    <property type="match status" value="1"/>
</dbReference>
<geneLocation type="plasmid" evidence="7">
    <name>p-ren_Ren-PNG-07060</name>
</geneLocation>
<feature type="domain" description="Transketolase-like pyrimidine-binding" evidence="5">
    <location>
        <begin position="337"/>
        <end position="513"/>
    </location>
</feature>
<organism evidence="7">
    <name type="scientific">Candidatus Endohaliclona renieramycinifaciens</name>
    <dbReference type="NCBI Taxonomy" id="2565582"/>
    <lineage>
        <taxon>Bacteria</taxon>
        <taxon>Pseudomonadati</taxon>
        <taxon>Pseudomonadota</taxon>
        <taxon>Gammaproteobacteria</taxon>
        <taxon>Legionellales</taxon>
        <taxon>Candidatus Endohaliclona</taxon>
    </lineage>
</organism>
<dbReference type="Gene3D" id="3.40.50.920">
    <property type="match status" value="1"/>
</dbReference>
<dbReference type="InterPro" id="IPR033248">
    <property type="entry name" value="Transketolase_C"/>
</dbReference>
<proteinExistence type="predicted"/>
<dbReference type="GO" id="GO:0006086">
    <property type="term" value="P:pyruvate decarboxylation to acetyl-CoA"/>
    <property type="evidence" value="ECO:0007669"/>
    <property type="project" value="TreeGrafter"/>
</dbReference>
<dbReference type="AlphaFoldDB" id="A0A4D6G603"/>
<dbReference type="PANTHER" id="PTHR11516">
    <property type="entry name" value="PYRUVATE DEHYDROGENASE E1 COMPONENT, ALPHA SUBUNIT BACTERIAL AND ORGANELLAR"/>
    <property type="match status" value="1"/>
</dbReference>
<dbReference type="InterPro" id="IPR001017">
    <property type="entry name" value="DH_E1"/>
</dbReference>
<dbReference type="PANTHER" id="PTHR11516:SF2">
    <property type="entry name" value="PYRUVATE DEHYDROGENASE ALPHA SUBUNIT"/>
    <property type="match status" value="1"/>
</dbReference>
<dbReference type="Pfam" id="PF02780">
    <property type="entry name" value="Transketolase_C"/>
    <property type="match status" value="1"/>
</dbReference>
<dbReference type="CDD" id="cd07036">
    <property type="entry name" value="TPP_PYR_E1-PDHc-beta_like"/>
    <property type="match status" value="1"/>
</dbReference>
<dbReference type="Gene3D" id="3.40.50.970">
    <property type="match status" value="2"/>
</dbReference>
<dbReference type="InterPro" id="IPR009014">
    <property type="entry name" value="Transketo_C/PFOR_II"/>
</dbReference>
<comment type="cofactor">
    <cofactor evidence="1">
        <name>thiamine diphosphate</name>
        <dbReference type="ChEBI" id="CHEBI:58937"/>
    </cofactor>
</comment>
<dbReference type="InterPro" id="IPR005475">
    <property type="entry name" value="Transketolase-like_Pyr-bd"/>
</dbReference>
<dbReference type="SUPFAM" id="SSF52922">
    <property type="entry name" value="TK C-terminal domain-like"/>
    <property type="match status" value="1"/>
</dbReference>
<evidence type="ECO:0000259" key="5">
    <source>
        <dbReference type="SMART" id="SM00861"/>
    </source>
</evidence>
<dbReference type="EMBL" id="MK748465">
    <property type="protein sequence ID" value="QCC21431.1"/>
    <property type="molecule type" value="Genomic_DNA"/>
</dbReference>
<dbReference type="EMBL" id="MK748463">
    <property type="protein sequence ID" value="QCC21399.1"/>
    <property type="molecule type" value="Genomic_DNA"/>
</dbReference>
<evidence type="ECO:0000256" key="2">
    <source>
        <dbReference type="ARBA" id="ARBA00003906"/>
    </source>
</evidence>
<keyword evidence="4" id="KW-0786">Thiamine pyrophosphate</keyword>
<evidence type="ECO:0000313" key="7">
    <source>
        <dbReference type="EMBL" id="QCC21415.1"/>
    </source>
</evidence>
<evidence type="ECO:0000256" key="1">
    <source>
        <dbReference type="ARBA" id="ARBA00001964"/>
    </source>
</evidence>
<protein>
    <submittedName>
        <fullName evidence="7">RenH</fullName>
    </submittedName>
</protein>
<accession>A0A4D6G603</accession>
<dbReference type="SUPFAM" id="SSF52518">
    <property type="entry name" value="Thiamin diphosphate-binding fold (THDP-binding)"/>
    <property type="match status" value="2"/>
</dbReference>
<evidence type="ECO:0000256" key="4">
    <source>
        <dbReference type="ARBA" id="ARBA00023052"/>
    </source>
</evidence>
<dbReference type="GO" id="GO:0016624">
    <property type="term" value="F:oxidoreductase activity, acting on the aldehyde or oxo group of donors, disulfide as acceptor"/>
    <property type="evidence" value="ECO:0007669"/>
    <property type="project" value="InterPro"/>
</dbReference>
<keyword evidence="7" id="KW-0614">Plasmid</keyword>
<evidence type="ECO:0000313" key="6">
    <source>
        <dbReference type="EMBL" id="QCC21399.1"/>
    </source>
</evidence>
<comment type="function">
    <text evidence="2">E1 component of the 2-oxoglutarate dehydrogenase (OGDH) complex which catalyzes the decarboxylation of 2-oxoglutarate, the first step in the conversion of 2-oxoglutarate to succinyl-CoA and CO(2).</text>
</comment>
<evidence type="ECO:0000313" key="8">
    <source>
        <dbReference type="EMBL" id="QCC21431.1"/>
    </source>
</evidence>
<reference evidence="7" key="1">
    <citation type="journal article" date="2019" name="Nat. Microbiol.">
        <title>Localized production of defence chemicals by intracellular symbionts of Haliclona sponges.</title>
        <authorList>
            <person name="Tianero M.D."/>
            <person name="Balaich J.N."/>
            <person name="Donia M.S."/>
        </authorList>
    </citation>
    <scope>NUCLEOTIDE SEQUENCE</scope>
    <source>
        <plasmid evidence="6">p-ren_Ren-Pal-02</plasmid>
        <plasmid evidence="7">p-ren_Ren-PNG-07060</plasmid>
        <plasmid evidence="8">p-ren_Ren-PNG-07113</plasmid>
    </source>
</reference>
<dbReference type="InterPro" id="IPR050642">
    <property type="entry name" value="PDH_E1_Alpha_Subunit"/>
</dbReference>
<dbReference type="EMBL" id="MK748464">
    <property type="protein sequence ID" value="QCC21415.1"/>
    <property type="molecule type" value="Genomic_DNA"/>
</dbReference>